<feature type="region of interest" description="Disordered" evidence="1">
    <location>
        <begin position="28"/>
        <end position="52"/>
    </location>
</feature>
<feature type="compositionally biased region" description="Low complexity" evidence="1">
    <location>
        <begin position="36"/>
        <end position="45"/>
    </location>
</feature>
<gene>
    <name evidence="3" type="ORF">RF007C_14585</name>
</gene>
<comment type="caution">
    <text evidence="3">The sequence shown here is derived from an EMBL/GenBank/DDBJ whole genome shotgun (WGS) entry which is preliminary data.</text>
</comment>
<evidence type="ECO:0000313" key="3">
    <source>
        <dbReference type="EMBL" id="EWM52838.1"/>
    </source>
</evidence>
<feature type="signal peptide" evidence="2">
    <location>
        <begin position="1"/>
        <end position="21"/>
    </location>
</feature>
<evidence type="ECO:0000256" key="2">
    <source>
        <dbReference type="SAM" id="SignalP"/>
    </source>
</evidence>
<dbReference type="EMBL" id="ATAX01000028">
    <property type="protein sequence ID" value="EWM52838.1"/>
    <property type="molecule type" value="Genomic_DNA"/>
</dbReference>
<dbReference type="Proteomes" id="UP000019365">
    <property type="component" value="Unassembled WGS sequence"/>
</dbReference>
<evidence type="ECO:0000313" key="4">
    <source>
        <dbReference type="Proteomes" id="UP000019365"/>
    </source>
</evidence>
<proteinExistence type="predicted"/>
<name>W7UFX2_RUMFL</name>
<feature type="chain" id="PRO_5038441190" description="Lipoprotein" evidence="2">
    <location>
        <begin position="22"/>
        <end position="268"/>
    </location>
</feature>
<dbReference type="PROSITE" id="PS51257">
    <property type="entry name" value="PROKAR_LIPOPROTEIN"/>
    <property type="match status" value="1"/>
</dbReference>
<dbReference type="AlphaFoldDB" id="W7UFX2"/>
<evidence type="ECO:0000256" key="1">
    <source>
        <dbReference type="SAM" id="MobiDB-lite"/>
    </source>
</evidence>
<evidence type="ECO:0008006" key="5">
    <source>
        <dbReference type="Google" id="ProtNLM"/>
    </source>
</evidence>
<organism evidence="3 4">
    <name type="scientific">Ruminococcus flavefaciens 007c</name>
    <dbReference type="NCBI Taxonomy" id="1341157"/>
    <lineage>
        <taxon>Bacteria</taxon>
        <taxon>Bacillati</taxon>
        <taxon>Bacillota</taxon>
        <taxon>Clostridia</taxon>
        <taxon>Eubacteriales</taxon>
        <taxon>Oscillospiraceae</taxon>
        <taxon>Ruminococcus</taxon>
    </lineage>
</organism>
<dbReference type="RefSeq" id="WP_037299949.1">
    <property type="nucleotide sequence ID" value="NZ_ATAX01000028.1"/>
</dbReference>
<dbReference type="OrthoDB" id="1818807at2"/>
<dbReference type="PATRIC" id="fig|1341157.4.peg.2311"/>
<protein>
    <recommendedName>
        <fullName evidence="5">Lipoprotein</fullName>
    </recommendedName>
</protein>
<accession>W7UFX2</accession>
<reference evidence="3 4" key="1">
    <citation type="journal article" date="2014" name="PLoS ONE">
        <title>Rumen cellulosomics: divergent fiber-degrading strategies revealed by comparative genome-wide analysis of six ruminococcal strains.</title>
        <authorList>
            <person name="Dassa B."/>
            <person name="Borovok I."/>
            <person name="Ruimy-Israeli V."/>
            <person name="Lamed R."/>
            <person name="Flint H.J."/>
            <person name="Duncan S.H."/>
            <person name="Henrissat B."/>
            <person name="Coutinho P."/>
            <person name="Morrison M."/>
            <person name="Mosoni P."/>
            <person name="Yeoman C.J."/>
            <person name="White B.A."/>
            <person name="Bayer E.A."/>
        </authorList>
    </citation>
    <scope>NUCLEOTIDE SEQUENCE [LARGE SCALE GENOMIC DNA]</scope>
    <source>
        <strain evidence="3 4">007c</strain>
    </source>
</reference>
<keyword evidence="4" id="KW-1185">Reference proteome</keyword>
<sequence length="268" mass="29809">MKKTFIAVAAAVSAMAFTAVSCSSKKEENASVAGNTTASETVSTDETAEEVTVDAEAEENRKYMKGKAEEGVDITVQPFPECGDIPDDWKEISYESVSMRIPPKFEEEENAAHYIKKTYGKKDSFETAYIVEKMKFDNGLIKNYTYPEITEEVVANAFKELGIDYDGTPLSMYKAVLSLTSEMRTDQNAESFEQAMLAKEIFLSDSSEVFYKQINGHEVYIKKAENGSDGFWCFSAELFVNSKESYSVEVIGDTLEDALKMCSTISIS</sequence>
<keyword evidence="2" id="KW-0732">Signal</keyword>